<accession>A0A415DUH9</accession>
<feature type="transmembrane region" description="Helical" evidence="1">
    <location>
        <begin position="66"/>
        <end position="86"/>
    </location>
</feature>
<sequence length="117" mass="12876">MKKKKLGLGSISLLLVIVAVLWSYNISGYCLGDQVLHALNLSAWSNEAATPDQTLSIVPFGHQAQGVHYTVFYALILLVPAFLLAIKNKDHLFAKVGKWTSLILTLLLLISPLFMIL</sequence>
<dbReference type="AlphaFoldDB" id="A0A415DUH9"/>
<reference evidence="2 3" key="1">
    <citation type="submission" date="2018-08" db="EMBL/GenBank/DDBJ databases">
        <title>A genome reference for cultivated species of the human gut microbiota.</title>
        <authorList>
            <person name="Zou Y."/>
            <person name="Xue W."/>
            <person name="Luo G."/>
        </authorList>
    </citation>
    <scope>NUCLEOTIDE SEQUENCE [LARGE SCALE GENOMIC DNA]</scope>
    <source>
        <strain evidence="2 3">AM07-24</strain>
    </source>
</reference>
<keyword evidence="1" id="KW-0472">Membrane</keyword>
<dbReference type="RefSeq" id="WP_067535204.1">
    <property type="nucleotide sequence ID" value="NZ_AP025567.1"/>
</dbReference>
<evidence type="ECO:0000313" key="2">
    <source>
        <dbReference type="EMBL" id="RHJ83750.1"/>
    </source>
</evidence>
<dbReference type="Proteomes" id="UP000284841">
    <property type="component" value="Unassembled WGS sequence"/>
</dbReference>
<protein>
    <submittedName>
        <fullName evidence="2">Uncharacterized protein</fullName>
    </submittedName>
</protein>
<proteinExistence type="predicted"/>
<keyword evidence="1" id="KW-1133">Transmembrane helix</keyword>
<evidence type="ECO:0000313" key="3">
    <source>
        <dbReference type="Proteomes" id="UP000284841"/>
    </source>
</evidence>
<feature type="transmembrane region" description="Helical" evidence="1">
    <location>
        <begin position="98"/>
        <end position="116"/>
    </location>
</feature>
<keyword evidence="1" id="KW-0812">Transmembrane</keyword>
<dbReference type="STRING" id="1776384.GCA_900086585_01234"/>
<keyword evidence="3" id="KW-1185">Reference proteome</keyword>
<dbReference type="EMBL" id="QRMS01000008">
    <property type="protein sequence ID" value="RHJ83750.1"/>
    <property type="molecule type" value="Genomic_DNA"/>
</dbReference>
<gene>
    <name evidence="2" type="ORF">DW099_18700</name>
</gene>
<name>A0A415DUH9_9FIRM</name>
<evidence type="ECO:0000256" key="1">
    <source>
        <dbReference type="SAM" id="Phobius"/>
    </source>
</evidence>
<organism evidence="2 3">
    <name type="scientific">Emergencia timonensis</name>
    <dbReference type="NCBI Taxonomy" id="1776384"/>
    <lineage>
        <taxon>Bacteria</taxon>
        <taxon>Bacillati</taxon>
        <taxon>Bacillota</taxon>
        <taxon>Clostridia</taxon>
        <taxon>Peptostreptococcales</taxon>
        <taxon>Anaerovoracaceae</taxon>
        <taxon>Emergencia</taxon>
    </lineage>
</organism>
<comment type="caution">
    <text evidence="2">The sequence shown here is derived from an EMBL/GenBank/DDBJ whole genome shotgun (WGS) entry which is preliminary data.</text>
</comment>
<dbReference type="OrthoDB" id="2936579at2"/>
<dbReference type="GeneID" id="83003615"/>